<dbReference type="PROSITE" id="PS51257">
    <property type="entry name" value="PROKAR_LIPOPROTEIN"/>
    <property type="match status" value="1"/>
</dbReference>
<proteinExistence type="predicted"/>
<dbReference type="Proteomes" id="UP001549363">
    <property type="component" value="Unassembled WGS sequence"/>
</dbReference>
<gene>
    <name evidence="1" type="ORF">ABIA69_002949</name>
</gene>
<dbReference type="EMBL" id="JBEPSB010000014">
    <property type="protein sequence ID" value="MET4561779.1"/>
    <property type="molecule type" value="Genomic_DNA"/>
</dbReference>
<name>A0ABV2PLF1_9BACI</name>
<keyword evidence="2" id="KW-1185">Reference proteome</keyword>
<accession>A0ABV2PLF1</accession>
<organism evidence="1 2">
    <name type="scientific">Lysinibacillus parviboronicapiens</name>
    <dbReference type="NCBI Taxonomy" id="436516"/>
    <lineage>
        <taxon>Bacteria</taxon>
        <taxon>Bacillati</taxon>
        <taxon>Bacillota</taxon>
        <taxon>Bacilli</taxon>
        <taxon>Bacillales</taxon>
        <taxon>Bacillaceae</taxon>
        <taxon>Lysinibacillus</taxon>
    </lineage>
</organism>
<sequence>MKKFFVSMFIFLTLSLLLVGCGNRDVPYDYEYDR</sequence>
<evidence type="ECO:0000313" key="1">
    <source>
        <dbReference type="EMBL" id="MET4561779.1"/>
    </source>
</evidence>
<evidence type="ECO:0000313" key="2">
    <source>
        <dbReference type="Proteomes" id="UP001549363"/>
    </source>
</evidence>
<protein>
    <submittedName>
        <fullName evidence="1">Small lipoprotein YifL</fullName>
    </submittedName>
</protein>
<comment type="caution">
    <text evidence="1">The sequence shown here is derived from an EMBL/GenBank/DDBJ whole genome shotgun (WGS) entry which is preliminary data.</text>
</comment>
<keyword evidence="1" id="KW-0449">Lipoprotein</keyword>
<reference evidence="1 2" key="1">
    <citation type="submission" date="2024-06" db="EMBL/GenBank/DDBJ databases">
        <title>Sorghum-associated microbial communities from plants grown in Nebraska, USA.</title>
        <authorList>
            <person name="Schachtman D."/>
        </authorList>
    </citation>
    <scope>NUCLEOTIDE SEQUENCE [LARGE SCALE GENOMIC DNA]</scope>
    <source>
        <strain evidence="1 2">736</strain>
    </source>
</reference>